<feature type="transmembrane region" description="Helical" evidence="6">
    <location>
        <begin position="153"/>
        <end position="173"/>
    </location>
</feature>
<dbReference type="AlphaFoldDB" id="A0AAD6N7V8"/>
<keyword evidence="3 6" id="KW-1133">Transmembrane helix</keyword>
<evidence type="ECO:0000259" key="7">
    <source>
        <dbReference type="Pfam" id="PF20684"/>
    </source>
</evidence>
<feature type="transmembrane region" description="Helical" evidence="6">
    <location>
        <begin position="47"/>
        <end position="63"/>
    </location>
</feature>
<feature type="transmembrane region" description="Helical" evidence="6">
    <location>
        <begin position="117"/>
        <end position="141"/>
    </location>
</feature>
<dbReference type="Proteomes" id="UP001219568">
    <property type="component" value="Unassembled WGS sequence"/>
</dbReference>
<dbReference type="GO" id="GO:0016020">
    <property type="term" value="C:membrane"/>
    <property type="evidence" value="ECO:0007669"/>
    <property type="project" value="UniProtKB-SubCell"/>
</dbReference>
<protein>
    <recommendedName>
        <fullName evidence="7">Rhodopsin domain-containing protein</fullName>
    </recommendedName>
</protein>
<evidence type="ECO:0000256" key="2">
    <source>
        <dbReference type="ARBA" id="ARBA00022692"/>
    </source>
</evidence>
<evidence type="ECO:0000313" key="8">
    <source>
        <dbReference type="EMBL" id="KAJ6038763.1"/>
    </source>
</evidence>
<evidence type="ECO:0000256" key="1">
    <source>
        <dbReference type="ARBA" id="ARBA00004141"/>
    </source>
</evidence>
<keyword evidence="4 6" id="KW-0472">Membrane</keyword>
<feature type="transmembrane region" description="Helical" evidence="6">
    <location>
        <begin position="230"/>
        <end position="248"/>
    </location>
</feature>
<evidence type="ECO:0000256" key="5">
    <source>
        <dbReference type="ARBA" id="ARBA00038359"/>
    </source>
</evidence>
<evidence type="ECO:0000256" key="4">
    <source>
        <dbReference type="ARBA" id="ARBA00023136"/>
    </source>
</evidence>
<dbReference type="EMBL" id="JAQJZL010000008">
    <property type="protein sequence ID" value="KAJ6038763.1"/>
    <property type="molecule type" value="Genomic_DNA"/>
</dbReference>
<dbReference type="PANTHER" id="PTHR33048:SF151">
    <property type="entry name" value="INTEGRAL MEMBRANE PROTEIN"/>
    <property type="match status" value="1"/>
</dbReference>
<name>A0AAD6N7V8_PENCN</name>
<gene>
    <name evidence="8" type="ORF">N7460_007480</name>
</gene>
<feature type="transmembrane region" description="Helical" evidence="6">
    <location>
        <begin position="205"/>
        <end position="223"/>
    </location>
</feature>
<evidence type="ECO:0000256" key="6">
    <source>
        <dbReference type="SAM" id="Phobius"/>
    </source>
</evidence>
<evidence type="ECO:0000313" key="9">
    <source>
        <dbReference type="Proteomes" id="UP001219568"/>
    </source>
</evidence>
<comment type="subcellular location">
    <subcellularLocation>
        <location evidence="1">Membrane</location>
        <topology evidence="1">Multi-pass membrane protein</topology>
    </subcellularLocation>
</comment>
<proteinExistence type="inferred from homology"/>
<dbReference type="InterPro" id="IPR049326">
    <property type="entry name" value="Rhodopsin_dom_fungi"/>
</dbReference>
<feature type="non-terminal residue" evidence="8">
    <location>
        <position position="368"/>
    </location>
</feature>
<comment type="caution">
    <text evidence="8">The sequence shown here is derived from an EMBL/GenBank/DDBJ whole genome shotgun (WGS) entry which is preliminary data.</text>
</comment>
<organism evidence="8 9">
    <name type="scientific">Penicillium canescens</name>
    <dbReference type="NCBI Taxonomy" id="5083"/>
    <lineage>
        <taxon>Eukaryota</taxon>
        <taxon>Fungi</taxon>
        <taxon>Dikarya</taxon>
        <taxon>Ascomycota</taxon>
        <taxon>Pezizomycotina</taxon>
        <taxon>Eurotiomycetes</taxon>
        <taxon>Eurotiomycetidae</taxon>
        <taxon>Eurotiales</taxon>
        <taxon>Aspergillaceae</taxon>
        <taxon>Penicillium</taxon>
    </lineage>
</organism>
<reference evidence="8" key="1">
    <citation type="journal article" date="2023" name="IMA Fungus">
        <title>Comparative genomic study of the Penicillium genus elucidates a diverse pangenome and 15 lateral gene transfer events.</title>
        <authorList>
            <person name="Petersen C."/>
            <person name="Sorensen T."/>
            <person name="Nielsen M.R."/>
            <person name="Sondergaard T.E."/>
            <person name="Sorensen J.L."/>
            <person name="Fitzpatrick D.A."/>
            <person name="Frisvad J.C."/>
            <person name="Nielsen K.L."/>
        </authorList>
    </citation>
    <scope>NUCLEOTIDE SEQUENCE</scope>
    <source>
        <strain evidence="8">IBT 15450</strain>
    </source>
</reference>
<dbReference type="PANTHER" id="PTHR33048">
    <property type="entry name" value="PTH11-LIKE INTEGRAL MEMBRANE PROTEIN (AFU_ORTHOLOGUE AFUA_5G11245)"/>
    <property type="match status" value="1"/>
</dbReference>
<feature type="transmembrane region" description="Helical" evidence="6">
    <location>
        <begin position="16"/>
        <end position="35"/>
    </location>
</feature>
<reference evidence="8" key="2">
    <citation type="submission" date="2023-01" db="EMBL/GenBank/DDBJ databases">
        <authorList>
            <person name="Petersen C."/>
        </authorList>
    </citation>
    <scope>NUCLEOTIDE SEQUENCE</scope>
    <source>
        <strain evidence="8">IBT 15450</strain>
    </source>
</reference>
<comment type="similarity">
    <text evidence="5">Belongs to the SAT4 family.</text>
</comment>
<feature type="domain" description="Rhodopsin" evidence="7">
    <location>
        <begin position="31"/>
        <end position="293"/>
    </location>
</feature>
<keyword evidence="2 6" id="KW-0812">Transmembrane</keyword>
<sequence length="368" mass="40145">MATADIYESRQGEYRAGTISMTVLGVVFVILRFLARWKKGLRIGADDYVILLSLVSAILVSLLEKPYLTGGPSAIDFSTSCSRPVELIWRPVHLIHFGMGRHADVLPEGNIVIIAKLLMSFECVYCMTVGIVKISILLMYARIFPTRGFRITAIILGSIVIGWVVAIICVSVFQCTPIAKAWNPTLSGACINLKGSFIGNAVPNILTDIAILALPVHVVWGLHATVTHRLSVIAVFLLGSFVVFSSAYRFSTLFEFQPIDTPWTLAKACTWCLIECSSGIISACMPTLRPLFVMLSSKFASSIGARTQTTGVRGSGLKSYDVSNLALRPPGEVMGKQSVQLEVSQPDDASGDEVPLNTIRVQRDMTWQ</sequence>
<keyword evidence="9" id="KW-1185">Reference proteome</keyword>
<evidence type="ECO:0000256" key="3">
    <source>
        <dbReference type="ARBA" id="ARBA00022989"/>
    </source>
</evidence>
<dbReference type="InterPro" id="IPR052337">
    <property type="entry name" value="SAT4-like"/>
</dbReference>
<accession>A0AAD6N7V8</accession>
<dbReference type="Pfam" id="PF20684">
    <property type="entry name" value="Fung_rhodopsin"/>
    <property type="match status" value="1"/>
</dbReference>